<proteinExistence type="predicted"/>
<reference evidence="2" key="1">
    <citation type="submission" date="2023-06" db="EMBL/GenBank/DDBJ databases">
        <title>Genomic analysis of the entomopathogenic nematode Steinernema hermaphroditum.</title>
        <authorList>
            <person name="Schwarz E.M."/>
            <person name="Heppert J.K."/>
            <person name="Baniya A."/>
            <person name="Schwartz H.T."/>
            <person name="Tan C.-H."/>
            <person name="Antoshechkin I."/>
            <person name="Sternberg P.W."/>
            <person name="Goodrich-Blair H."/>
            <person name="Dillman A.R."/>
        </authorList>
    </citation>
    <scope>NUCLEOTIDE SEQUENCE</scope>
    <source>
        <strain evidence="2">PS9179</strain>
        <tissue evidence="2">Whole animal</tissue>
    </source>
</reference>
<evidence type="ECO:0000313" key="3">
    <source>
        <dbReference type="Proteomes" id="UP001175271"/>
    </source>
</evidence>
<feature type="compositionally biased region" description="Polar residues" evidence="1">
    <location>
        <begin position="24"/>
        <end position="42"/>
    </location>
</feature>
<protein>
    <submittedName>
        <fullName evidence="2">Uncharacterized protein</fullName>
    </submittedName>
</protein>
<feature type="compositionally biased region" description="Polar residues" evidence="1">
    <location>
        <begin position="84"/>
        <end position="94"/>
    </location>
</feature>
<sequence length="222" mass="25312">MSHRVKQASGMKTGGVAVPEERGTVSSRIELQYGRQTSQTIRRSARGRGHSQSAARQNNGITSSYDSQNLNYVNGSKKKKKRVQSPSENNQNEMSPRRDWFVSHVNIRHRSIYDRHGDPAPDLQDPVLIRTMMWEQQNEARNAGMSFLQEGFQLPSLPPLSHSMESTDQHEVQNMADTENFLQNDRENGHYTALHAQITNLQNCINRIRMGPKVENGRRECV</sequence>
<comment type="caution">
    <text evidence="2">The sequence shown here is derived from an EMBL/GenBank/DDBJ whole genome shotgun (WGS) entry which is preliminary data.</text>
</comment>
<organism evidence="2 3">
    <name type="scientific">Steinernema hermaphroditum</name>
    <dbReference type="NCBI Taxonomy" id="289476"/>
    <lineage>
        <taxon>Eukaryota</taxon>
        <taxon>Metazoa</taxon>
        <taxon>Ecdysozoa</taxon>
        <taxon>Nematoda</taxon>
        <taxon>Chromadorea</taxon>
        <taxon>Rhabditida</taxon>
        <taxon>Tylenchina</taxon>
        <taxon>Panagrolaimomorpha</taxon>
        <taxon>Strongyloidoidea</taxon>
        <taxon>Steinernematidae</taxon>
        <taxon>Steinernema</taxon>
    </lineage>
</organism>
<dbReference type="EMBL" id="JAUCMV010000002">
    <property type="protein sequence ID" value="KAK0414777.1"/>
    <property type="molecule type" value="Genomic_DNA"/>
</dbReference>
<evidence type="ECO:0000313" key="2">
    <source>
        <dbReference type="EMBL" id="KAK0414777.1"/>
    </source>
</evidence>
<evidence type="ECO:0000256" key="1">
    <source>
        <dbReference type="SAM" id="MobiDB-lite"/>
    </source>
</evidence>
<dbReference type="Proteomes" id="UP001175271">
    <property type="component" value="Unassembled WGS sequence"/>
</dbReference>
<accession>A0AA39I1J4</accession>
<gene>
    <name evidence="2" type="ORF">QR680_011612</name>
</gene>
<keyword evidence="3" id="KW-1185">Reference proteome</keyword>
<feature type="compositionally biased region" description="Polar residues" evidence="1">
    <location>
        <begin position="50"/>
        <end position="74"/>
    </location>
</feature>
<name>A0AA39I1J4_9BILA</name>
<feature type="region of interest" description="Disordered" evidence="1">
    <location>
        <begin position="1"/>
        <end position="97"/>
    </location>
</feature>
<dbReference type="AlphaFoldDB" id="A0AA39I1J4"/>